<dbReference type="InterPro" id="IPR035919">
    <property type="entry name" value="EAL_sf"/>
</dbReference>
<dbReference type="InterPro" id="IPR052155">
    <property type="entry name" value="Biofilm_reg_signaling"/>
</dbReference>
<name>A0A2U9SCM2_9PROT</name>
<organism evidence="5 6">
    <name type="scientific">Azospirillum ramasamyi</name>
    <dbReference type="NCBI Taxonomy" id="682998"/>
    <lineage>
        <taxon>Bacteria</taxon>
        <taxon>Pseudomonadati</taxon>
        <taxon>Pseudomonadota</taxon>
        <taxon>Alphaproteobacteria</taxon>
        <taxon>Rhodospirillales</taxon>
        <taxon>Azospirillaceae</taxon>
        <taxon>Azospirillum</taxon>
    </lineage>
</organism>
<dbReference type="Pfam" id="PF08447">
    <property type="entry name" value="PAS_3"/>
    <property type="match status" value="2"/>
</dbReference>
<dbReference type="InterPro" id="IPR000700">
    <property type="entry name" value="PAS-assoc_C"/>
</dbReference>
<dbReference type="PROSITE" id="PS50883">
    <property type="entry name" value="EAL"/>
    <property type="match status" value="1"/>
</dbReference>
<dbReference type="SMART" id="SM00086">
    <property type="entry name" value="PAC"/>
    <property type="match status" value="3"/>
</dbReference>
<dbReference type="Pfam" id="PF08448">
    <property type="entry name" value="PAS_4"/>
    <property type="match status" value="3"/>
</dbReference>
<evidence type="ECO:0000313" key="5">
    <source>
        <dbReference type="EMBL" id="AWU95419.1"/>
    </source>
</evidence>
<dbReference type="InterPro" id="IPR000160">
    <property type="entry name" value="GGDEF_dom"/>
</dbReference>
<reference evidence="5 6" key="1">
    <citation type="submission" date="2018-06" db="EMBL/GenBank/DDBJ databases">
        <title>Complete genome sequencing of Azospirillum sp. M2T2B2.</title>
        <authorList>
            <person name="Heo J."/>
            <person name="Kim S.-J."/>
            <person name="Kwon S.-W."/>
            <person name="Anandham R."/>
        </authorList>
    </citation>
    <scope>NUCLEOTIDE SEQUENCE [LARGE SCALE GENOMIC DNA]</scope>
    <source>
        <strain evidence="5 6">M2T2B2</strain>
        <plasmid evidence="5 6">unnamed1</plasmid>
    </source>
</reference>
<evidence type="ECO:0000259" key="3">
    <source>
        <dbReference type="PROSITE" id="PS50883"/>
    </source>
</evidence>
<dbReference type="PROSITE" id="PS50887">
    <property type="entry name" value="GGDEF"/>
    <property type="match status" value="1"/>
</dbReference>
<dbReference type="InterPro" id="IPR000014">
    <property type="entry name" value="PAS"/>
</dbReference>
<gene>
    <name evidence="5" type="ORF">DM194_13880</name>
</gene>
<keyword evidence="6" id="KW-1185">Reference proteome</keyword>
<proteinExistence type="predicted"/>
<dbReference type="Gene3D" id="3.20.20.450">
    <property type="entry name" value="EAL domain"/>
    <property type="match status" value="1"/>
</dbReference>
<dbReference type="SMART" id="SM00052">
    <property type="entry name" value="EAL"/>
    <property type="match status" value="1"/>
</dbReference>
<sequence length="1119" mass="124068">MSPGTLVPTIFILFRPGTMHQALTAELTAGSDRHPHRKPAPADAVYDALPVGIAFLDRQLRCLRMNRRMGAMAGLPSSSAAGVSLAGLWPEAEDALRMALPAVLAGTVVEGIPLTGTDAVLVAALHPHIDEYGAEFLCIVEDRTEHRRREADLRRFEDWHRHTLEQSNLYPWSSDPDGTPMTTPRWRDRIGLSAGQMTGQDAGQDATAEGWSAALHPDDRAPFAAAWAVALNSGTALEIDLRLRVTGEEAQGGDGHRWFRRRASAHRDGDGRILHWYGTDEDIHERRLAEDALRESEDHYRHSVELNPQFPFTLDADGQLLEVSSRWRALVGLTHEETLGQGWMGAVHPDDLGSTMDNWAEAMATGVRIDHEKRIRMADGSYRWFRGRAAARRDAAGRVVRWYGSTEDIHERKLTEAALRESEAFARQILDNTPECVKVLDMEGRLTFMSIPGIALMELDGFGSVNGRPWESFWPEDRRTQLRASMQSARQGVTARFIGFCPTAKGTPKWWDNLICPLPGPDGRPQRLLAISRDITDIQLARQKADESTALLSGVLESTTDSVVFVDRDWRITYRNPAAAIIHEGCGIRLGDDFFAAFPQQTDARALFRKAMVEQRPVVFEEFLTALGEWTEIHAFPTAQGLSVFFRNVTERRRMEEERRAAQEKIARLARLDSLTGLSNRLDFQERLEQSLREATPDCVMAVHYIDLDQFKAVNDTLGHPAGDALLRQVADRLRGCIGPADLVSRFGGDEFAILQPGLWGPGEAEELARCIVSALAQPFDIDGAQIQTGTSIGIALSHRDGTDADTLIKAADIALYRAKADGRNTHRFFAPEMAERLKAFHDLKLGLHDALRRDEFELHYQPLIATDDGHIRGFEALIRWRHPRLGLISPADFIPVAEETGLIAPIGEWALRTACREAMRWPDGIGISVNVSSVQFRNKGLVEAVRNALADTGLAPGRLELEITESVLLQDDDTNLNTLRELRALGTRIVMDDFGTGYSALGYLCRFPFDKVKIDRSFVADLPRCTGSTAVVQAVAGMGRNLGIVITAEGVEDRAQLDAVRRLGCHEAQGFHLSRPIPAAEVPALISRLQDGRLQDGRLQGGRLQGDRLQGARLQRGG</sequence>
<dbReference type="NCBIfam" id="TIGR00254">
    <property type="entry name" value="GGDEF"/>
    <property type="match status" value="1"/>
</dbReference>
<dbReference type="InterPro" id="IPR013656">
    <property type="entry name" value="PAS_4"/>
</dbReference>
<dbReference type="OrthoDB" id="7251575at2"/>
<feature type="domain" description="PAC" evidence="2">
    <location>
        <begin position="491"/>
        <end position="547"/>
    </location>
</feature>
<protein>
    <submittedName>
        <fullName evidence="5">GGDEF domain-containing protein</fullName>
    </submittedName>
</protein>
<dbReference type="KEGG" id="azm:DM194_13880"/>
<dbReference type="InterPro" id="IPR035965">
    <property type="entry name" value="PAS-like_dom_sf"/>
</dbReference>
<feature type="domain" description="EAL" evidence="3">
    <location>
        <begin position="841"/>
        <end position="1091"/>
    </location>
</feature>
<dbReference type="Pfam" id="PF00563">
    <property type="entry name" value="EAL"/>
    <property type="match status" value="1"/>
</dbReference>
<dbReference type="NCBIfam" id="TIGR00229">
    <property type="entry name" value="sensory_box"/>
    <property type="match status" value="2"/>
</dbReference>
<dbReference type="InterPro" id="IPR013655">
    <property type="entry name" value="PAS_fold_3"/>
</dbReference>
<dbReference type="SUPFAM" id="SSF55785">
    <property type="entry name" value="PYP-like sensor domain (PAS domain)"/>
    <property type="match status" value="5"/>
</dbReference>
<dbReference type="InterPro" id="IPR029787">
    <property type="entry name" value="Nucleotide_cyclase"/>
</dbReference>
<dbReference type="Gene3D" id="3.30.450.20">
    <property type="entry name" value="PAS domain"/>
    <property type="match status" value="5"/>
</dbReference>
<dbReference type="InterPro" id="IPR043128">
    <property type="entry name" value="Rev_trsase/Diguanyl_cyclase"/>
</dbReference>
<dbReference type="Pfam" id="PF00990">
    <property type="entry name" value="GGDEF"/>
    <property type="match status" value="1"/>
</dbReference>
<keyword evidence="5" id="KW-0614">Plasmid</keyword>
<dbReference type="Gene3D" id="3.30.70.270">
    <property type="match status" value="1"/>
</dbReference>
<dbReference type="InterPro" id="IPR001633">
    <property type="entry name" value="EAL_dom"/>
</dbReference>
<dbReference type="SUPFAM" id="SSF141868">
    <property type="entry name" value="EAL domain-like"/>
    <property type="match status" value="1"/>
</dbReference>
<dbReference type="InterPro" id="IPR001610">
    <property type="entry name" value="PAC"/>
</dbReference>
<evidence type="ECO:0000313" key="6">
    <source>
        <dbReference type="Proteomes" id="UP000249605"/>
    </source>
</evidence>
<evidence type="ECO:0000259" key="1">
    <source>
        <dbReference type="PROSITE" id="PS50112"/>
    </source>
</evidence>
<feature type="domain" description="GGDEF" evidence="4">
    <location>
        <begin position="699"/>
        <end position="832"/>
    </location>
</feature>
<dbReference type="SMART" id="SM00091">
    <property type="entry name" value="PAS"/>
    <property type="match status" value="4"/>
</dbReference>
<feature type="domain" description="PAC" evidence="2">
    <location>
        <begin position="369"/>
        <end position="421"/>
    </location>
</feature>
<dbReference type="CDD" id="cd01948">
    <property type="entry name" value="EAL"/>
    <property type="match status" value="1"/>
</dbReference>
<geneLocation type="plasmid" evidence="5 6">
    <name>unnamed1</name>
</geneLocation>
<dbReference type="Proteomes" id="UP000249605">
    <property type="component" value="Plasmid unnamed1"/>
</dbReference>
<dbReference type="CDD" id="cd00130">
    <property type="entry name" value="PAS"/>
    <property type="match status" value="1"/>
</dbReference>
<dbReference type="PANTHER" id="PTHR44757:SF2">
    <property type="entry name" value="BIOFILM ARCHITECTURE MAINTENANCE PROTEIN MBAA"/>
    <property type="match status" value="1"/>
</dbReference>
<evidence type="ECO:0000259" key="4">
    <source>
        <dbReference type="PROSITE" id="PS50887"/>
    </source>
</evidence>
<accession>A0A2U9SCM2</accession>
<feature type="domain" description="PAS" evidence="1">
    <location>
        <begin position="296"/>
        <end position="366"/>
    </location>
</feature>
<evidence type="ECO:0000259" key="2">
    <source>
        <dbReference type="PROSITE" id="PS50113"/>
    </source>
</evidence>
<dbReference type="FunFam" id="3.30.450.20:FF:000099">
    <property type="entry name" value="Sensory box sensor histidine kinase"/>
    <property type="match status" value="1"/>
</dbReference>
<dbReference type="PANTHER" id="PTHR44757">
    <property type="entry name" value="DIGUANYLATE CYCLASE DGCP"/>
    <property type="match status" value="1"/>
</dbReference>
<dbReference type="SMART" id="SM00267">
    <property type="entry name" value="GGDEF"/>
    <property type="match status" value="1"/>
</dbReference>
<dbReference type="SUPFAM" id="SSF55073">
    <property type="entry name" value="Nucleotide cyclase"/>
    <property type="match status" value="1"/>
</dbReference>
<dbReference type="CDD" id="cd01949">
    <property type="entry name" value="GGDEF"/>
    <property type="match status" value="1"/>
</dbReference>
<dbReference type="AlphaFoldDB" id="A0A2U9SCM2"/>
<dbReference type="PROSITE" id="PS50112">
    <property type="entry name" value="PAS"/>
    <property type="match status" value="1"/>
</dbReference>
<feature type="domain" description="PAC" evidence="2">
    <location>
        <begin position="239"/>
        <end position="295"/>
    </location>
</feature>
<dbReference type="EMBL" id="CP029830">
    <property type="protein sequence ID" value="AWU95419.1"/>
    <property type="molecule type" value="Genomic_DNA"/>
</dbReference>
<dbReference type="PROSITE" id="PS50113">
    <property type="entry name" value="PAC"/>
    <property type="match status" value="3"/>
</dbReference>